<evidence type="ECO:0000313" key="2">
    <source>
        <dbReference type="EMBL" id="MDF0480783.1"/>
    </source>
</evidence>
<feature type="compositionally biased region" description="Basic and acidic residues" evidence="1">
    <location>
        <begin position="1"/>
        <end position="10"/>
    </location>
</feature>
<evidence type="ECO:0008006" key="4">
    <source>
        <dbReference type="Google" id="ProtNLM"/>
    </source>
</evidence>
<protein>
    <recommendedName>
        <fullName evidence="4">DUF4023 domain-containing protein</fullName>
    </recommendedName>
</protein>
<keyword evidence="3" id="KW-1185">Reference proteome</keyword>
<comment type="caution">
    <text evidence="2">The sequence shown here is derived from an EMBL/GenBank/DDBJ whole genome shotgun (WGS) entry which is preliminary data.</text>
</comment>
<sequence length="56" mass="6313">MNESQQEKAKRLIAMKQGKTLPGEEATSGKRHSQKTPTNSFAKTTATKKYVKKRPH</sequence>
<evidence type="ECO:0000313" key="3">
    <source>
        <dbReference type="Proteomes" id="UP001147148"/>
    </source>
</evidence>
<accession>A0ABT5X462</accession>
<gene>
    <name evidence="2" type="ORF">OL233_10885</name>
</gene>
<name>A0ABT5X462_9ENTE</name>
<reference evidence="2" key="1">
    <citation type="submission" date="2022-10" db="EMBL/GenBank/DDBJ databases">
        <title>Vagococcus sp. isolated from poultry meat.</title>
        <authorList>
            <person name="Johansson P."/>
            <person name="Bjorkroth J."/>
        </authorList>
    </citation>
    <scope>NUCLEOTIDE SEQUENCE</scope>
    <source>
        <strain evidence="2">PNs007</strain>
    </source>
</reference>
<proteinExistence type="predicted"/>
<dbReference type="EMBL" id="JAPDSH010000011">
    <property type="protein sequence ID" value="MDF0480783.1"/>
    <property type="molecule type" value="Genomic_DNA"/>
</dbReference>
<dbReference type="Proteomes" id="UP001147148">
    <property type="component" value="Unassembled WGS sequence"/>
</dbReference>
<evidence type="ECO:0000256" key="1">
    <source>
        <dbReference type="SAM" id="MobiDB-lite"/>
    </source>
</evidence>
<dbReference type="RefSeq" id="WP_275472331.1">
    <property type="nucleotide sequence ID" value="NZ_JAPDSH010000011.1"/>
</dbReference>
<organism evidence="2 3">
    <name type="scientific">Vagococcus proximus</name>
    <dbReference type="NCBI Taxonomy" id="2991417"/>
    <lineage>
        <taxon>Bacteria</taxon>
        <taxon>Bacillati</taxon>
        <taxon>Bacillota</taxon>
        <taxon>Bacilli</taxon>
        <taxon>Lactobacillales</taxon>
        <taxon>Enterococcaceae</taxon>
        <taxon>Vagococcus</taxon>
    </lineage>
</organism>
<feature type="region of interest" description="Disordered" evidence="1">
    <location>
        <begin position="1"/>
        <end position="56"/>
    </location>
</feature>